<organism evidence="2 3">
    <name type="scientific">Kipferlia bialata</name>
    <dbReference type="NCBI Taxonomy" id="797122"/>
    <lineage>
        <taxon>Eukaryota</taxon>
        <taxon>Metamonada</taxon>
        <taxon>Carpediemonas-like organisms</taxon>
        <taxon>Kipferlia</taxon>
    </lineage>
</organism>
<proteinExistence type="predicted"/>
<feature type="region of interest" description="Disordered" evidence="1">
    <location>
        <begin position="424"/>
        <end position="462"/>
    </location>
</feature>
<feature type="region of interest" description="Disordered" evidence="1">
    <location>
        <begin position="476"/>
        <end position="541"/>
    </location>
</feature>
<dbReference type="AlphaFoldDB" id="A0A9K3CNR0"/>
<dbReference type="PANTHER" id="PTHR38150">
    <property type="entry name" value="EF-HAND DOMAIN-CONTAINING PROTEIN"/>
    <property type="match status" value="1"/>
</dbReference>
<feature type="region of interest" description="Disordered" evidence="1">
    <location>
        <begin position="59"/>
        <end position="127"/>
    </location>
</feature>
<gene>
    <name evidence="2" type="ORF">KIPB_000404</name>
</gene>
<sequence length="634" mass="69937">MLSMIDELYLFKAPGPPSLDLLQFRPLFLMSEDHEMECGGEGRTKSKWLSFLREDLDSSSRSGSYAEQHSRLYKSPSSQKRGSRVSATPRAELYQRLATQDEGHNEAMKRQRMATDKEEKRVRESTKIPNSSLVLQHKALMRKAGKAYRSHVRDGVSQSVTMASAKEILTAVGYWSTQIRRRDGQQERDALEAALHTYLSGGEGSPEDEGAEGVAVQWEVLRGLIATCSLILSKDDPRSAGALAKMASVPALAPDMSPPTCLLAKRLRAMFVSERLAYHQRPKSAPRQYRFQPDIDRRSAVLSQRAYSRASQEEAEGLRRLGEIPSVRVPKDRVDVLLSKQRSTDLRVEYLRRLKAQDELAECTFAPNTQTSRHSAGWVLPGGRKEGEGERGRDVFEALYSLQGKEGDTLPSSLERELLTHCTFHPQTGPEPVSVPLDQQPRAPRGYQEAVSRMRRGHRETQDLKQAYENLGKVKASALARPAASPSPTPTLPRGRGRASASQSHPTEGQDPMQGVSPLGPEDQAPVHETPSAHGTHATDRGDGILLATSTREAARQLSVPLLYVDVQIGPGKKGRIGVREGDNPRDLVDAFCSMWALGSGVHGILLDLVVSSIKQNCPAFDLSVYGLGETEQQ</sequence>
<evidence type="ECO:0000256" key="1">
    <source>
        <dbReference type="SAM" id="MobiDB-lite"/>
    </source>
</evidence>
<protein>
    <submittedName>
        <fullName evidence="2">Uncharacterized protein</fullName>
    </submittedName>
</protein>
<name>A0A9K3CNR0_9EUKA</name>
<comment type="caution">
    <text evidence="2">The sequence shown here is derived from an EMBL/GenBank/DDBJ whole genome shotgun (WGS) entry which is preliminary data.</text>
</comment>
<reference evidence="2 3" key="1">
    <citation type="journal article" date="2018" name="PLoS ONE">
        <title>The draft genome of Kipferlia bialata reveals reductive genome evolution in fornicate parasites.</title>
        <authorList>
            <person name="Tanifuji G."/>
            <person name="Takabayashi S."/>
            <person name="Kume K."/>
            <person name="Takagi M."/>
            <person name="Nakayama T."/>
            <person name="Kamikawa R."/>
            <person name="Inagaki Y."/>
            <person name="Hashimoto T."/>
        </authorList>
    </citation>
    <scope>NUCLEOTIDE SEQUENCE [LARGE SCALE GENOMIC DNA]</scope>
    <source>
        <strain evidence="2">NY0173</strain>
    </source>
</reference>
<evidence type="ECO:0000313" key="3">
    <source>
        <dbReference type="Proteomes" id="UP000265618"/>
    </source>
</evidence>
<accession>A0A9K3CNR0</accession>
<dbReference type="PANTHER" id="PTHR38150:SF1">
    <property type="entry name" value="PFU DOMAIN-CONTAINING PROTEIN"/>
    <property type="match status" value="1"/>
</dbReference>
<feature type="compositionally biased region" description="Basic and acidic residues" evidence="1">
    <location>
        <begin position="99"/>
        <end position="126"/>
    </location>
</feature>
<evidence type="ECO:0000313" key="2">
    <source>
        <dbReference type="EMBL" id="GIQ79720.1"/>
    </source>
</evidence>
<keyword evidence="3" id="KW-1185">Reference proteome</keyword>
<dbReference type="Proteomes" id="UP000265618">
    <property type="component" value="Unassembled WGS sequence"/>
</dbReference>
<dbReference type="OrthoDB" id="273382at2759"/>
<dbReference type="EMBL" id="BDIP01000046">
    <property type="protein sequence ID" value="GIQ79720.1"/>
    <property type="molecule type" value="Genomic_DNA"/>
</dbReference>